<evidence type="ECO:0000313" key="2">
    <source>
        <dbReference type="EMBL" id="TMW80594.1"/>
    </source>
</evidence>
<accession>A0A6N2AGT0</accession>
<comment type="caution">
    <text evidence="2">The sequence shown here is derived from an EMBL/GenBank/DDBJ whole genome shotgun (WGS) entry which is preliminary data.</text>
</comment>
<evidence type="ECO:0000256" key="1">
    <source>
        <dbReference type="SAM" id="MobiDB-lite"/>
    </source>
</evidence>
<feature type="non-terminal residue" evidence="2">
    <location>
        <position position="1"/>
    </location>
</feature>
<dbReference type="EMBL" id="RXGB01048268">
    <property type="protein sequence ID" value="TMW80594.1"/>
    <property type="molecule type" value="Genomic_DNA"/>
</dbReference>
<protein>
    <submittedName>
        <fullName evidence="2">Uncharacterized protein</fullName>
    </submittedName>
</protein>
<feature type="region of interest" description="Disordered" evidence="1">
    <location>
        <begin position="112"/>
        <end position="137"/>
    </location>
</feature>
<sequence length="137" mass="15576">NKDSICWKFVKTRLDRRTSRRIVVVTMDCHGPRRPIHDAISSGSLFITLDGRYDGSSQEQRSVEGLHSKNLEFLEYGYWDYFSELHDEPAGRTVMDATVRHAFHNPTLGQTFPSSFSSCTTPPPTDRHEHNGPSQAP</sequence>
<reference evidence="2" key="1">
    <citation type="submission" date="2019-05" db="EMBL/GenBank/DDBJ databases">
        <title>The de novo reference genome and transcriptome assemblies of the wild tomato species Solanum chilense.</title>
        <authorList>
            <person name="Stam R."/>
            <person name="Nosenko T."/>
            <person name="Hoerger A.C."/>
            <person name="Stephan W."/>
            <person name="Seidel M.A."/>
            <person name="Kuhn J.M.M."/>
            <person name="Haberer G."/>
            <person name="Tellier A."/>
        </authorList>
    </citation>
    <scope>NUCLEOTIDE SEQUENCE</scope>
    <source>
        <tissue evidence="2">Mature leaves</tissue>
    </source>
</reference>
<name>A0A6N2AGT0_SOLCI</name>
<dbReference type="AlphaFoldDB" id="A0A6N2AGT0"/>
<gene>
    <name evidence="2" type="ORF">EJD97_017942</name>
</gene>
<organism evidence="2">
    <name type="scientific">Solanum chilense</name>
    <name type="common">Tomato</name>
    <name type="synonym">Lycopersicon chilense</name>
    <dbReference type="NCBI Taxonomy" id="4083"/>
    <lineage>
        <taxon>Eukaryota</taxon>
        <taxon>Viridiplantae</taxon>
        <taxon>Streptophyta</taxon>
        <taxon>Embryophyta</taxon>
        <taxon>Tracheophyta</taxon>
        <taxon>Spermatophyta</taxon>
        <taxon>Magnoliopsida</taxon>
        <taxon>eudicotyledons</taxon>
        <taxon>Gunneridae</taxon>
        <taxon>Pentapetalae</taxon>
        <taxon>asterids</taxon>
        <taxon>lamiids</taxon>
        <taxon>Solanales</taxon>
        <taxon>Solanaceae</taxon>
        <taxon>Solanoideae</taxon>
        <taxon>Solaneae</taxon>
        <taxon>Solanum</taxon>
        <taxon>Solanum subgen. Lycopersicon</taxon>
    </lineage>
</organism>
<proteinExistence type="predicted"/>